<accession>A0ABV8DRM6</accession>
<dbReference type="EMBL" id="JBHSAX010000009">
    <property type="protein sequence ID" value="MFC3962207.1"/>
    <property type="molecule type" value="Genomic_DNA"/>
</dbReference>
<dbReference type="PANTHER" id="PTHR48050">
    <property type="entry name" value="STEROL 3-BETA-GLUCOSYLTRANSFERASE"/>
    <property type="match status" value="1"/>
</dbReference>
<feature type="domain" description="Glycosyltransferase family 28 N-terminal" evidence="1">
    <location>
        <begin position="3"/>
        <end position="106"/>
    </location>
</feature>
<evidence type="ECO:0000313" key="3">
    <source>
        <dbReference type="EMBL" id="MFC3962207.1"/>
    </source>
</evidence>
<gene>
    <name evidence="3" type="ORF">ACFO0B_09450</name>
</gene>
<evidence type="ECO:0000313" key="4">
    <source>
        <dbReference type="Proteomes" id="UP001595696"/>
    </source>
</evidence>
<dbReference type="Pfam" id="PF06722">
    <property type="entry name" value="EryCIII-like_C"/>
    <property type="match status" value="1"/>
</dbReference>
<evidence type="ECO:0000259" key="1">
    <source>
        <dbReference type="Pfam" id="PF03033"/>
    </source>
</evidence>
<dbReference type="InterPro" id="IPR010610">
    <property type="entry name" value="EryCIII-like_C"/>
</dbReference>
<comment type="caution">
    <text evidence="3">The sequence shown here is derived from an EMBL/GenBank/DDBJ whole genome shotgun (WGS) entry which is preliminary data.</text>
</comment>
<dbReference type="InterPro" id="IPR004276">
    <property type="entry name" value="GlycoTrans_28_N"/>
</dbReference>
<feature type="domain" description="Erythromycin biosynthesis protein CIII-like C-terminal" evidence="2">
    <location>
        <begin position="276"/>
        <end position="361"/>
    </location>
</feature>
<evidence type="ECO:0000259" key="2">
    <source>
        <dbReference type="Pfam" id="PF06722"/>
    </source>
</evidence>
<reference evidence="4" key="1">
    <citation type="journal article" date="2019" name="Int. J. Syst. Evol. Microbiol.">
        <title>The Global Catalogue of Microorganisms (GCM) 10K type strain sequencing project: providing services to taxonomists for standard genome sequencing and annotation.</title>
        <authorList>
            <consortium name="The Broad Institute Genomics Platform"/>
            <consortium name="The Broad Institute Genome Sequencing Center for Infectious Disease"/>
            <person name="Wu L."/>
            <person name="Ma J."/>
        </authorList>
    </citation>
    <scope>NUCLEOTIDE SEQUENCE [LARGE SCALE GENOMIC DNA]</scope>
    <source>
        <strain evidence="4">CGMCC 4.7330</strain>
    </source>
</reference>
<sequence>MRVLISTIGSRGEVQPVVALARELAAGGHEAVLVGPPDFRGWAEGLGVGYRPVGPELRGTARQGAGPPPSEEQRRAMIAGTVDAQFEALLPVAAGCGAVVGGGALAIAAGSVAEFVGARYSYAAFAPVTLPSARHAPPAFRGVAAGTWEQDAARWNLLWAAPLNARRAALGLAPVADVREHLFTARPLLAADPVLAPWPEPGGAVRQTGAWLLADPRPLPAEVLAFLDAGEPPVFAGFGSMPEPGGAAAALLGAARAIGRRLIVSSGWSGFIVDAPDCLVVGELDLRQLFPRVAAVVHHGGAGTTTTAAAAGVPQVVLPQMFDQFYFADRVAALGLGSSYREPPQRDSLTAALAAALDATTRAGDVAREIRPDGTRLAAELITAS</sequence>
<dbReference type="PANTHER" id="PTHR48050:SF13">
    <property type="entry name" value="STEROL 3-BETA-GLUCOSYLTRANSFERASE UGT80A2"/>
    <property type="match status" value="1"/>
</dbReference>
<protein>
    <submittedName>
        <fullName evidence="3">Nucleotide disphospho-sugar-binding domain-containing protein</fullName>
    </submittedName>
</protein>
<keyword evidence="4" id="KW-1185">Reference proteome</keyword>
<dbReference type="SUPFAM" id="SSF53756">
    <property type="entry name" value="UDP-Glycosyltransferase/glycogen phosphorylase"/>
    <property type="match status" value="1"/>
</dbReference>
<dbReference type="RefSeq" id="WP_378611972.1">
    <property type="nucleotide sequence ID" value="NZ_JBHSAX010000009.1"/>
</dbReference>
<dbReference type="InterPro" id="IPR050426">
    <property type="entry name" value="Glycosyltransferase_28"/>
</dbReference>
<organism evidence="3 4">
    <name type="scientific">Nocardia jiangsuensis</name>
    <dbReference type="NCBI Taxonomy" id="1691563"/>
    <lineage>
        <taxon>Bacteria</taxon>
        <taxon>Bacillati</taxon>
        <taxon>Actinomycetota</taxon>
        <taxon>Actinomycetes</taxon>
        <taxon>Mycobacteriales</taxon>
        <taxon>Nocardiaceae</taxon>
        <taxon>Nocardia</taxon>
    </lineage>
</organism>
<dbReference type="Gene3D" id="3.40.50.2000">
    <property type="entry name" value="Glycogen Phosphorylase B"/>
    <property type="match status" value="2"/>
</dbReference>
<dbReference type="Proteomes" id="UP001595696">
    <property type="component" value="Unassembled WGS sequence"/>
</dbReference>
<dbReference type="Pfam" id="PF03033">
    <property type="entry name" value="Glyco_transf_28"/>
    <property type="match status" value="1"/>
</dbReference>
<name>A0ABV8DRM6_9NOCA</name>
<proteinExistence type="predicted"/>